<dbReference type="InterPro" id="IPR036770">
    <property type="entry name" value="Ankyrin_rpt-contain_sf"/>
</dbReference>
<dbReference type="Gene3D" id="3.30.160.60">
    <property type="entry name" value="Classic Zinc Finger"/>
    <property type="match status" value="1"/>
</dbReference>
<evidence type="ECO:0000256" key="2">
    <source>
        <dbReference type="ARBA" id="ARBA00022737"/>
    </source>
</evidence>
<feature type="compositionally biased region" description="Low complexity" evidence="6">
    <location>
        <begin position="132"/>
        <end position="141"/>
    </location>
</feature>
<feature type="region of interest" description="Disordered" evidence="6">
    <location>
        <begin position="120"/>
        <end position="198"/>
    </location>
</feature>
<dbReference type="InterPro" id="IPR013087">
    <property type="entry name" value="Znf_C2H2_type"/>
</dbReference>
<evidence type="ECO:0000256" key="3">
    <source>
        <dbReference type="ARBA" id="ARBA00022771"/>
    </source>
</evidence>
<reference evidence="8 9" key="1">
    <citation type="submission" date="2015-03" db="EMBL/GenBank/DDBJ databases">
        <title>RNA-seq based gene annotation and comparative genomics of four Zymoseptoria species reveal species-specific pathogenicity related genes and transposable element activity.</title>
        <authorList>
            <person name="Grandaubert J."/>
            <person name="Bhattacharyya A."/>
            <person name="Stukenbrock E.H."/>
        </authorList>
    </citation>
    <scope>NUCLEOTIDE SEQUENCE [LARGE SCALE GENOMIC DNA]</scope>
    <source>
        <strain evidence="8 9">Zb18110</strain>
    </source>
</reference>
<dbReference type="Gene3D" id="1.25.40.20">
    <property type="entry name" value="Ankyrin repeat-containing domain"/>
    <property type="match status" value="1"/>
</dbReference>
<dbReference type="PANTHER" id="PTHR24409">
    <property type="entry name" value="ZINC FINGER PROTEIN 142"/>
    <property type="match status" value="1"/>
</dbReference>
<comment type="caution">
    <text evidence="8">The sequence shown here is derived from an EMBL/GenBank/DDBJ whole genome shotgun (WGS) entry which is preliminary data.</text>
</comment>
<evidence type="ECO:0000313" key="8">
    <source>
        <dbReference type="EMBL" id="KJX92543.1"/>
    </source>
</evidence>
<evidence type="ECO:0000256" key="6">
    <source>
        <dbReference type="SAM" id="MobiDB-lite"/>
    </source>
</evidence>
<dbReference type="SUPFAM" id="SSF48403">
    <property type="entry name" value="Ankyrin repeat"/>
    <property type="match status" value="1"/>
</dbReference>
<feature type="compositionally biased region" description="Basic and acidic residues" evidence="6">
    <location>
        <begin position="37"/>
        <end position="50"/>
    </location>
</feature>
<keyword evidence="9" id="KW-1185">Reference proteome</keyword>
<keyword evidence="3 5" id="KW-0863">Zinc-finger</keyword>
<evidence type="ECO:0000313" key="9">
    <source>
        <dbReference type="Proteomes" id="UP000033647"/>
    </source>
</evidence>
<keyword evidence="1" id="KW-0479">Metal-binding</keyword>
<dbReference type="GO" id="GO:0000977">
    <property type="term" value="F:RNA polymerase II transcription regulatory region sequence-specific DNA binding"/>
    <property type="evidence" value="ECO:0007669"/>
    <property type="project" value="TreeGrafter"/>
</dbReference>
<organism evidence="8 9">
    <name type="scientific">Zymoseptoria brevis</name>
    <dbReference type="NCBI Taxonomy" id="1047168"/>
    <lineage>
        <taxon>Eukaryota</taxon>
        <taxon>Fungi</taxon>
        <taxon>Dikarya</taxon>
        <taxon>Ascomycota</taxon>
        <taxon>Pezizomycotina</taxon>
        <taxon>Dothideomycetes</taxon>
        <taxon>Dothideomycetidae</taxon>
        <taxon>Mycosphaerellales</taxon>
        <taxon>Mycosphaerellaceae</taxon>
        <taxon>Zymoseptoria</taxon>
    </lineage>
</organism>
<evidence type="ECO:0000259" key="7">
    <source>
        <dbReference type="PROSITE" id="PS50157"/>
    </source>
</evidence>
<protein>
    <recommendedName>
        <fullName evidence="7">C2H2-type domain-containing protein</fullName>
    </recommendedName>
</protein>
<evidence type="ECO:0000256" key="1">
    <source>
        <dbReference type="ARBA" id="ARBA00022723"/>
    </source>
</evidence>
<dbReference type="GO" id="GO:0000981">
    <property type="term" value="F:DNA-binding transcription factor activity, RNA polymerase II-specific"/>
    <property type="evidence" value="ECO:0007669"/>
    <property type="project" value="TreeGrafter"/>
</dbReference>
<evidence type="ECO:0000256" key="4">
    <source>
        <dbReference type="ARBA" id="ARBA00022833"/>
    </source>
</evidence>
<evidence type="ECO:0000256" key="5">
    <source>
        <dbReference type="PROSITE-ProRule" id="PRU00042"/>
    </source>
</evidence>
<proteinExistence type="predicted"/>
<dbReference type="EMBL" id="LAFY01005796">
    <property type="protein sequence ID" value="KJX92543.1"/>
    <property type="molecule type" value="Genomic_DNA"/>
</dbReference>
<dbReference type="PANTHER" id="PTHR24409:SF295">
    <property type="entry name" value="AZ2-RELATED"/>
    <property type="match status" value="1"/>
</dbReference>
<name>A0A0F4G5D6_9PEZI</name>
<feature type="region of interest" description="Disordered" evidence="6">
    <location>
        <begin position="25"/>
        <end position="86"/>
    </location>
</feature>
<dbReference type="AlphaFoldDB" id="A0A0F4G5D6"/>
<dbReference type="Proteomes" id="UP000033647">
    <property type="component" value="Unassembled WGS sequence"/>
</dbReference>
<keyword evidence="4" id="KW-0862">Zinc</keyword>
<dbReference type="GO" id="GO:0005634">
    <property type="term" value="C:nucleus"/>
    <property type="evidence" value="ECO:0007669"/>
    <property type="project" value="TreeGrafter"/>
</dbReference>
<accession>A0A0F4G5D6</accession>
<keyword evidence="2" id="KW-0677">Repeat</keyword>
<gene>
    <name evidence="8" type="ORF">TI39_contig5841g00004</name>
</gene>
<feature type="compositionally biased region" description="Polar residues" evidence="6">
    <location>
        <begin position="189"/>
        <end position="198"/>
    </location>
</feature>
<dbReference type="STRING" id="1047168.A0A0F4G5D6"/>
<sequence>MPAVASCGDDQYTCAACNKPIFKRDRTQHERSRRHLQKETGSRGMEDHLCSHCPKGFTRPSDAQRHERNCSSNPNSARGLKRRRDDQTSPLVVHCGLNQVLDFRQEELFAELNKVPGQRREEPFAEFDDSGRGSSISSDASLTNPGSDGKHPGTGGRFQTCFAESELSPGSDSGTELATPPDLRVPRPTSLTSYQDSGMSKRNSILSFLQLPARKPPPSVRQIRCHLCRKLVDNDAVNLIAHLKDHQGKFAEHKCDDCEVGFQHHEDLSYHLECTSGTNAHRGFNFEHTTVCTGHHPPDPRQPPESYPEHDRFKLGYFARNWEGEQLRALMESMDYLLTEEPDKSRRWSSLTDVKRRWSMLSLSETIASFKTTPANIDYNARRSIAADEAKLRRGTPSALTRAVSNARKEVHGLKNASKMANAIQQSDFATVIVLLEAGVKVIPSHLERALLLAMDGLSCEYVFYHRHTIVERLLDARSQSSGWMPDFPIEKILRSTWPEALERRQHQLVKLLIDHGADIHQSEGFRMGCALTHASLNADSDMVEILLSKGFHATIEAHQRELTSRVLPCVEEECEMCS</sequence>
<dbReference type="GO" id="GO:0008270">
    <property type="term" value="F:zinc ion binding"/>
    <property type="evidence" value="ECO:0007669"/>
    <property type="project" value="UniProtKB-KW"/>
</dbReference>
<feature type="domain" description="C2H2-type" evidence="7">
    <location>
        <begin position="48"/>
        <end position="76"/>
    </location>
</feature>
<dbReference type="PROSITE" id="PS50157">
    <property type="entry name" value="ZINC_FINGER_C2H2_2"/>
    <property type="match status" value="1"/>
</dbReference>